<evidence type="ECO:0000313" key="2">
    <source>
        <dbReference type="EMBL" id="XDQ08782.1"/>
    </source>
</evidence>
<sequence length="54" mass="5466">MRGSASTTDPHGTWYALLAVGVPICAHLAFGRRTILSAGAGTAVQVAPQPDTCA</sequence>
<keyword evidence="1" id="KW-1133">Transmembrane helix</keyword>
<accession>A0AB39MS50</accession>
<dbReference type="RefSeq" id="WP_369269231.1">
    <property type="nucleotide sequence ID" value="NZ_CP163432.1"/>
</dbReference>
<name>A0AB39MS50_9ACTN</name>
<organism evidence="2">
    <name type="scientific">Streptomyces sp. R11</name>
    <dbReference type="NCBI Taxonomy" id="3238625"/>
    <lineage>
        <taxon>Bacteria</taxon>
        <taxon>Bacillati</taxon>
        <taxon>Actinomycetota</taxon>
        <taxon>Actinomycetes</taxon>
        <taxon>Kitasatosporales</taxon>
        <taxon>Streptomycetaceae</taxon>
        <taxon>Streptomyces</taxon>
    </lineage>
</organism>
<proteinExistence type="predicted"/>
<evidence type="ECO:0000256" key="1">
    <source>
        <dbReference type="SAM" id="Phobius"/>
    </source>
</evidence>
<dbReference type="EMBL" id="CP163432">
    <property type="protein sequence ID" value="XDQ08782.1"/>
    <property type="molecule type" value="Genomic_DNA"/>
</dbReference>
<keyword evidence="1" id="KW-0812">Transmembrane</keyword>
<feature type="transmembrane region" description="Helical" evidence="1">
    <location>
        <begin position="12"/>
        <end position="30"/>
    </location>
</feature>
<keyword evidence="1" id="KW-0472">Membrane</keyword>
<gene>
    <name evidence="2" type="ORF">AB5J55_03540</name>
</gene>
<reference evidence="2" key="1">
    <citation type="submission" date="2024-07" db="EMBL/GenBank/DDBJ databases">
        <authorList>
            <person name="Yu S.T."/>
        </authorList>
    </citation>
    <scope>NUCLEOTIDE SEQUENCE</scope>
    <source>
        <strain evidence="2">R11</strain>
    </source>
</reference>
<dbReference type="AlphaFoldDB" id="A0AB39MS50"/>
<protein>
    <submittedName>
        <fullName evidence="2">Uncharacterized protein</fullName>
    </submittedName>
</protein>